<dbReference type="RefSeq" id="WP_256404137.1">
    <property type="nucleotide sequence ID" value="NZ_CP187151.1"/>
</dbReference>
<dbReference type="InterPro" id="IPR017850">
    <property type="entry name" value="Alkaline_phosphatase_core_sf"/>
</dbReference>
<dbReference type="Gene3D" id="3.40.720.10">
    <property type="entry name" value="Alkaline Phosphatase, subunit A"/>
    <property type="match status" value="1"/>
</dbReference>
<accession>A0ABD6CYV7</accession>
<reference evidence="1 2" key="1">
    <citation type="journal article" date="2019" name="Int. J. Syst. Evol. Microbiol.">
        <title>The Global Catalogue of Microorganisms (GCM) 10K type strain sequencing project: providing services to taxonomists for standard genome sequencing and annotation.</title>
        <authorList>
            <consortium name="The Broad Institute Genomics Platform"/>
            <consortium name="The Broad Institute Genome Sequencing Center for Infectious Disease"/>
            <person name="Wu L."/>
            <person name="Ma J."/>
        </authorList>
    </citation>
    <scope>NUCLEOTIDE SEQUENCE [LARGE SCALE GENOMIC DNA]</scope>
    <source>
        <strain evidence="1 2">CGMCC 1.10594</strain>
    </source>
</reference>
<comment type="caution">
    <text evidence="1">The sequence shown here is derived from an EMBL/GenBank/DDBJ whole genome shotgun (WGS) entry which is preliminary data.</text>
</comment>
<name>A0ABD6CYV7_9EURY</name>
<evidence type="ECO:0000313" key="2">
    <source>
        <dbReference type="Proteomes" id="UP001597075"/>
    </source>
</evidence>
<keyword evidence="2" id="KW-1185">Reference proteome</keyword>
<proteinExistence type="predicted"/>
<protein>
    <recommendedName>
        <fullName evidence="3">Sulfatase N-terminal domain-containing protein</fullName>
    </recommendedName>
</protein>
<sequence length="323" mass="37053">MNNIANKIQYIASELSQNGSDPYWWRQRFASRIAGPALGHIHDNSGVDYMSRDWDNLLILDACRADMFEEVFDSTQFDEYESVHSIGCSSPEWMKKTFHGKEFPDTVYVTANPWISKIAPDSFHHIENLWLRDYDVSAEDLEGAAVLEEAGLGDVPTIYPDVLSDAARDMKKEYPDKRLIIHYFQPHAPCVGNPDGSRKDEVLNEMHPGDDLKEGNVTREEVWEAYTDNLRYAFYYAEELSRDLGGRSVFTADHGELFGEWLWPFPIRGYAHPDSVRHPKLTEVPWAVVEHGDRREITAESTSHHEADDSVVNERLKDLGYKV</sequence>
<organism evidence="1 2">
    <name type="scientific">Haloplanus ruber</name>
    <dbReference type="NCBI Taxonomy" id="869892"/>
    <lineage>
        <taxon>Archaea</taxon>
        <taxon>Methanobacteriati</taxon>
        <taxon>Methanobacteriota</taxon>
        <taxon>Stenosarchaea group</taxon>
        <taxon>Halobacteria</taxon>
        <taxon>Halobacteriales</taxon>
        <taxon>Haloferacaceae</taxon>
        <taxon>Haloplanus</taxon>
    </lineage>
</organism>
<evidence type="ECO:0000313" key="1">
    <source>
        <dbReference type="EMBL" id="MFD1633871.1"/>
    </source>
</evidence>
<dbReference type="AlphaFoldDB" id="A0ABD6CYV7"/>
<dbReference type="Proteomes" id="UP001597075">
    <property type="component" value="Unassembled WGS sequence"/>
</dbReference>
<dbReference type="EMBL" id="JBHUDL010000010">
    <property type="protein sequence ID" value="MFD1633871.1"/>
    <property type="molecule type" value="Genomic_DNA"/>
</dbReference>
<gene>
    <name evidence="1" type="ORF">ACFSBJ_09005</name>
</gene>
<evidence type="ECO:0008006" key="3">
    <source>
        <dbReference type="Google" id="ProtNLM"/>
    </source>
</evidence>